<name>A0AAV0DMD8_9ASTE</name>
<keyword evidence="2" id="KW-1185">Reference proteome</keyword>
<reference evidence="1" key="1">
    <citation type="submission" date="2022-07" db="EMBL/GenBank/DDBJ databases">
        <authorList>
            <person name="Macas J."/>
            <person name="Novak P."/>
            <person name="Neumann P."/>
        </authorList>
    </citation>
    <scope>NUCLEOTIDE SEQUENCE</scope>
</reference>
<protein>
    <submittedName>
        <fullName evidence="1">Uncharacterized protein</fullName>
    </submittedName>
</protein>
<evidence type="ECO:0000313" key="1">
    <source>
        <dbReference type="EMBL" id="CAH9105148.1"/>
    </source>
</evidence>
<dbReference type="EMBL" id="CAMAPF010000129">
    <property type="protein sequence ID" value="CAH9105148.1"/>
    <property type="molecule type" value="Genomic_DNA"/>
</dbReference>
<sequence>MHLLWWKEAPASLYTFQPASFIKLSGRNFAEPHGNSCHLYQLEDFALTRSATTMRPSMNSTNSLRFNYFYLVLSMASPRTQSQELESYYCLPISGLKIYNFY</sequence>
<organism evidence="1 2">
    <name type="scientific">Cuscuta epithymum</name>
    <dbReference type="NCBI Taxonomy" id="186058"/>
    <lineage>
        <taxon>Eukaryota</taxon>
        <taxon>Viridiplantae</taxon>
        <taxon>Streptophyta</taxon>
        <taxon>Embryophyta</taxon>
        <taxon>Tracheophyta</taxon>
        <taxon>Spermatophyta</taxon>
        <taxon>Magnoliopsida</taxon>
        <taxon>eudicotyledons</taxon>
        <taxon>Gunneridae</taxon>
        <taxon>Pentapetalae</taxon>
        <taxon>asterids</taxon>
        <taxon>lamiids</taxon>
        <taxon>Solanales</taxon>
        <taxon>Convolvulaceae</taxon>
        <taxon>Cuscuteae</taxon>
        <taxon>Cuscuta</taxon>
        <taxon>Cuscuta subgen. Cuscuta</taxon>
    </lineage>
</organism>
<dbReference type="AlphaFoldDB" id="A0AAV0DMD8"/>
<proteinExistence type="predicted"/>
<comment type="caution">
    <text evidence="1">The sequence shown here is derived from an EMBL/GenBank/DDBJ whole genome shotgun (WGS) entry which is preliminary data.</text>
</comment>
<accession>A0AAV0DMD8</accession>
<gene>
    <name evidence="1" type="ORF">CEPIT_LOCUS17052</name>
</gene>
<evidence type="ECO:0000313" key="2">
    <source>
        <dbReference type="Proteomes" id="UP001152523"/>
    </source>
</evidence>
<dbReference type="Proteomes" id="UP001152523">
    <property type="component" value="Unassembled WGS sequence"/>
</dbReference>